<reference evidence="2" key="1">
    <citation type="submission" date="2017-11" db="EMBL/GenBank/DDBJ databases">
        <authorList>
            <person name="Kuznetsova I."/>
            <person name="Sazanova A."/>
            <person name="Chirak E."/>
            <person name="Safronova V."/>
            <person name="Willems A."/>
        </authorList>
    </citation>
    <scope>NUCLEOTIDE SEQUENCE [LARGE SCALE GENOMIC DNA]</scope>
    <source>
        <strain evidence="2">CCBAU 03422</strain>
    </source>
</reference>
<protein>
    <submittedName>
        <fullName evidence="1">Uncharacterized protein</fullName>
    </submittedName>
</protein>
<comment type="caution">
    <text evidence="1">The sequence shown here is derived from an EMBL/GenBank/DDBJ whole genome shotgun (WGS) entry which is preliminary data.</text>
</comment>
<organism evidence="1 2">
    <name type="scientific">Phyllobacterium sophorae</name>
    <dbReference type="NCBI Taxonomy" id="1520277"/>
    <lineage>
        <taxon>Bacteria</taxon>
        <taxon>Pseudomonadati</taxon>
        <taxon>Pseudomonadota</taxon>
        <taxon>Alphaproteobacteria</taxon>
        <taxon>Hyphomicrobiales</taxon>
        <taxon>Phyllobacteriaceae</taxon>
        <taxon>Phyllobacterium</taxon>
    </lineage>
</organism>
<accession>A0A2P7B4J7</accession>
<gene>
    <name evidence="1" type="ORF">CU103_23750</name>
</gene>
<dbReference type="AlphaFoldDB" id="A0A2P7B4J7"/>
<dbReference type="EMBL" id="PGGM01000013">
    <property type="protein sequence ID" value="PSH61378.1"/>
    <property type="molecule type" value="Genomic_DNA"/>
</dbReference>
<keyword evidence="2" id="KW-1185">Reference proteome</keyword>
<name>A0A2P7B4J7_9HYPH</name>
<evidence type="ECO:0000313" key="1">
    <source>
        <dbReference type="EMBL" id="PSH61378.1"/>
    </source>
</evidence>
<evidence type="ECO:0000313" key="2">
    <source>
        <dbReference type="Proteomes" id="UP000241764"/>
    </source>
</evidence>
<sequence>MVGGILRSTRTEMQDFGASEAVPAQKTPNLADEFHSFVAFWLPTVERYKMRLTQELVRKNIPAYYVNVIHD</sequence>
<dbReference type="Proteomes" id="UP000241764">
    <property type="component" value="Unassembled WGS sequence"/>
</dbReference>
<proteinExistence type="predicted"/>